<comment type="subcellular location">
    <subcellularLocation>
        <location evidence="1">Membrane</location>
        <topology evidence="1">Multi-pass membrane protein</topology>
    </subcellularLocation>
</comment>
<evidence type="ECO:0000256" key="3">
    <source>
        <dbReference type="ARBA" id="ARBA00022448"/>
    </source>
</evidence>
<evidence type="ECO:0000256" key="5">
    <source>
        <dbReference type="ARBA" id="ARBA00022737"/>
    </source>
</evidence>
<keyword evidence="7 8" id="KW-0472">Membrane</keyword>
<feature type="repeat" description="Solcar" evidence="8">
    <location>
        <begin position="90"/>
        <end position="173"/>
    </location>
</feature>
<keyword evidence="3 9" id="KW-0813">Transport</keyword>
<protein>
    <submittedName>
        <fullName evidence="11">Mitochondrial carrier protein</fullName>
    </submittedName>
</protein>
<feature type="repeat" description="Solcar" evidence="8">
    <location>
        <begin position="189"/>
        <end position="265"/>
    </location>
</feature>
<dbReference type="Pfam" id="PF00153">
    <property type="entry name" value="Mito_carr"/>
    <property type="match status" value="3"/>
</dbReference>
<keyword evidence="6 10" id="KW-1133">Transmembrane helix</keyword>
<feature type="transmembrane region" description="Helical" evidence="10">
    <location>
        <begin position="53"/>
        <end position="74"/>
    </location>
</feature>
<feature type="transmembrane region" description="Helical" evidence="10">
    <location>
        <begin position="245"/>
        <end position="262"/>
    </location>
</feature>
<dbReference type="SUPFAM" id="SSF103506">
    <property type="entry name" value="Mitochondrial carrier"/>
    <property type="match status" value="1"/>
</dbReference>
<name>A0A1B1E7P2_9APIC</name>
<dbReference type="InterPro" id="IPR018108">
    <property type="entry name" value="MCP_transmembrane"/>
</dbReference>
<evidence type="ECO:0000256" key="9">
    <source>
        <dbReference type="RuleBase" id="RU000488"/>
    </source>
</evidence>
<feature type="transmembrane region" description="Helical" evidence="10">
    <location>
        <begin position="15"/>
        <end position="32"/>
    </location>
</feature>
<accession>A0A1B1E7P2</accession>
<gene>
    <name evidence="11" type="ORF">PCOAH_00052610</name>
</gene>
<reference evidence="12" key="1">
    <citation type="submission" date="2016-06" db="EMBL/GenBank/DDBJ databases">
        <title>First high quality genome sequence of Plasmodium coatneyi using continuous long reads from single molecule, real-time sequencing.</title>
        <authorList>
            <person name="Chien J.-T."/>
            <person name="Pakala S.B."/>
            <person name="Geraldo J.A."/>
            <person name="Lapp S.A."/>
            <person name="Barnwell J.W."/>
            <person name="Kissinger J.C."/>
            <person name="Galinski M.R."/>
            <person name="Humphrey J.C."/>
        </authorList>
    </citation>
    <scope>NUCLEOTIDE SEQUENCE [LARGE SCALE GENOMIC DNA]</scope>
    <source>
        <strain evidence="12">Hackeri</strain>
    </source>
</reference>
<keyword evidence="12" id="KW-1185">Reference proteome</keyword>
<dbReference type="Gene3D" id="1.50.40.10">
    <property type="entry name" value="Mitochondrial carrier domain"/>
    <property type="match status" value="1"/>
</dbReference>
<comment type="similarity">
    <text evidence="2 9">Belongs to the mitochondrial carrier (TC 2.A.29) family.</text>
</comment>
<evidence type="ECO:0000256" key="1">
    <source>
        <dbReference type="ARBA" id="ARBA00004141"/>
    </source>
</evidence>
<evidence type="ECO:0000256" key="6">
    <source>
        <dbReference type="ARBA" id="ARBA00022989"/>
    </source>
</evidence>
<feature type="repeat" description="Solcar" evidence="8">
    <location>
        <begin position="9"/>
        <end position="81"/>
    </location>
</feature>
<evidence type="ECO:0000256" key="2">
    <source>
        <dbReference type="ARBA" id="ARBA00006375"/>
    </source>
</evidence>
<dbReference type="OrthoDB" id="276989at2759"/>
<evidence type="ECO:0000256" key="4">
    <source>
        <dbReference type="ARBA" id="ARBA00022692"/>
    </source>
</evidence>
<keyword evidence="4 8" id="KW-0812">Transmembrane</keyword>
<dbReference type="PROSITE" id="PS50920">
    <property type="entry name" value="SOLCAR"/>
    <property type="match status" value="3"/>
</dbReference>
<dbReference type="InterPro" id="IPR023395">
    <property type="entry name" value="MCP_dom_sf"/>
</dbReference>
<organism evidence="11 12">
    <name type="scientific">Plasmodium coatneyi</name>
    <dbReference type="NCBI Taxonomy" id="208452"/>
    <lineage>
        <taxon>Eukaryota</taxon>
        <taxon>Sar</taxon>
        <taxon>Alveolata</taxon>
        <taxon>Apicomplexa</taxon>
        <taxon>Aconoidasida</taxon>
        <taxon>Haemosporida</taxon>
        <taxon>Plasmodiidae</taxon>
        <taxon>Plasmodium</taxon>
    </lineage>
</organism>
<sequence length="267" mass="29993">MKKGQNSILSAKDNLVTGALSGVAVDAVLYPIDSIKTNAQAKKSFSFSDIRKLYSGILPTLVGTVPASAFFYCFYELSKKLLTENRENISKTNLYLISTSVAEVTACAVRLPFEIVKQKMQVSGSNSVISTIYDVTQREGLMSFLRKSYFVMIVREIPFDCIQYFLWETFKEKAKRDYGKFSKKYPSITSAICGGLAGGIAGFLTTPMDVIKSRQIIYGKSYIETVTEIAEEGYMTFYKGCCFRSLYLFFGGLIFFGSLRFFSFKKE</sequence>
<dbReference type="KEGG" id="pcot:PCOAH_00052610"/>
<dbReference type="PANTHER" id="PTHR45667">
    <property type="entry name" value="S-ADENOSYLMETHIONINE MITOCHONDRIAL CARRIER PROTEIN"/>
    <property type="match status" value="1"/>
</dbReference>
<dbReference type="EMBL" id="CP016252">
    <property type="protein sequence ID" value="ANQ11052.1"/>
    <property type="molecule type" value="Genomic_DNA"/>
</dbReference>
<evidence type="ECO:0000256" key="7">
    <source>
        <dbReference type="ARBA" id="ARBA00023136"/>
    </source>
</evidence>
<evidence type="ECO:0000313" key="11">
    <source>
        <dbReference type="EMBL" id="ANQ11052.1"/>
    </source>
</evidence>
<evidence type="ECO:0000313" key="12">
    <source>
        <dbReference type="Proteomes" id="UP000092716"/>
    </source>
</evidence>
<dbReference type="GeneID" id="30911995"/>
<dbReference type="Proteomes" id="UP000092716">
    <property type="component" value="Chromosome 14"/>
</dbReference>
<evidence type="ECO:0000256" key="10">
    <source>
        <dbReference type="SAM" id="Phobius"/>
    </source>
</evidence>
<proteinExistence type="inferred from homology"/>
<dbReference type="RefSeq" id="XP_019917747.1">
    <property type="nucleotide sequence ID" value="XM_020062041.1"/>
</dbReference>
<dbReference type="AlphaFoldDB" id="A0A1B1E7P2"/>
<dbReference type="GO" id="GO:0016020">
    <property type="term" value="C:membrane"/>
    <property type="evidence" value="ECO:0007669"/>
    <property type="project" value="UniProtKB-SubCell"/>
</dbReference>
<dbReference type="VEuPathDB" id="PlasmoDB:PCOAH_00052610"/>
<feature type="transmembrane region" description="Helical" evidence="10">
    <location>
        <begin position="185"/>
        <end position="204"/>
    </location>
</feature>
<keyword evidence="5" id="KW-0677">Repeat</keyword>
<evidence type="ECO:0000256" key="8">
    <source>
        <dbReference type="PROSITE-ProRule" id="PRU00282"/>
    </source>
</evidence>